<dbReference type="EMBL" id="JARBHB010000015">
    <property type="protein sequence ID" value="KAJ8867639.1"/>
    <property type="molecule type" value="Genomic_DNA"/>
</dbReference>
<evidence type="ECO:0000256" key="1">
    <source>
        <dbReference type="SAM" id="MobiDB-lite"/>
    </source>
</evidence>
<name>A0ABQ9G594_9NEOP</name>
<gene>
    <name evidence="2" type="ORF">PR048_031442</name>
</gene>
<feature type="region of interest" description="Disordered" evidence="1">
    <location>
        <begin position="196"/>
        <end position="223"/>
    </location>
</feature>
<keyword evidence="3" id="KW-1185">Reference proteome</keyword>
<comment type="caution">
    <text evidence="2">The sequence shown here is derived from an EMBL/GenBank/DDBJ whole genome shotgun (WGS) entry which is preliminary data.</text>
</comment>
<protein>
    <submittedName>
        <fullName evidence="2">Uncharacterized protein</fullName>
    </submittedName>
</protein>
<evidence type="ECO:0000313" key="2">
    <source>
        <dbReference type="EMBL" id="KAJ8867639.1"/>
    </source>
</evidence>
<dbReference type="Proteomes" id="UP001159363">
    <property type="component" value="Chromosome 14"/>
</dbReference>
<reference evidence="2 3" key="1">
    <citation type="submission" date="2023-02" db="EMBL/GenBank/DDBJ databases">
        <title>LHISI_Scaffold_Assembly.</title>
        <authorList>
            <person name="Stuart O.P."/>
            <person name="Cleave R."/>
            <person name="Magrath M.J.L."/>
            <person name="Mikheyev A.S."/>
        </authorList>
    </citation>
    <scope>NUCLEOTIDE SEQUENCE [LARGE SCALE GENOMIC DNA]</scope>
    <source>
        <strain evidence="2">Daus_M_001</strain>
        <tissue evidence="2">Leg muscle</tissue>
    </source>
</reference>
<proteinExistence type="predicted"/>
<sequence length="380" mass="43087">MSAAHCADKRSCETMAGRQRTCPGCDMWSVLVTVPHPLLDSLRSFAWAFAPPGNPSTGRPRYWNGSRRYRVAREVFSPLALCVRRCRICSCRYHRLKMSEVSIERRRNERAGKQEIPEKIRERSRWESNPRAYEWLTYCMSPRLGFEQRHVVVPRTVVTLVSNLYRSAFGLFNVDQANDEALAKLMVTSTFRRPIGNPRLRHGEGFRGAPKATSQDDTSVERLIDNARFPEDRAKPRPKREWTEEQRRAVGEKNEVVLERKKDDDEPEWLDYPPSTKANRVRFPAGLLPDFRSWKSCRTTPLWGCGGVVVGPLASHLSEQGSSPGGVATGFSHVGNRAGRWHWSAGFRNVRAAQISTLAPSAVFKYAIYVAQQSNIVGAN</sequence>
<evidence type="ECO:0000313" key="3">
    <source>
        <dbReference type="Proteomes" id="UP001159363"/>
    </source>
</evidence>
<organism evidence="2 3">
    <name type="scientific">Dryococelus australis</name>
    <dbReference type="NCBI Taxonomy" id="614101"/>
    <lineage>
        <taxon>Eukaryota</taxon>
        <taxon>Metazoa</taxon>
        <taxon>Ecdysozoa</taxon>
        <taxon>Arthropoda</taxon>
        <taxon>Hexapoda</taxon>
        <taxon>Insecta</taxon>
        <taxon>Pterygota</taxon>
        <taxon>Neoptera</taxon>
        <taxon>Polyneoptera</taxon>
        <taxon>Phasmatodea</taxon>
        <taxon>Verophasmatodea</taxon>
        <taxon>Anareolatae</taxon>
        <taxon>Phasmatidae</taxon>
        <taxon>Eurycanthinae</taxon>
        <taxon>Dryococelus</taxon>
    </lineage>
</organism>
<accession>A0ABQ9G594</accession>